<evidence type="ECO:0000256" key="3">
    <source>
        <dbReference type="ARBA" id="ARBA00022531"/>
    </source>
</evidence>
<keyword evidence="6" id="KW-0479">Metal-binding</keyword>
<evidence type="ECO:0000256" key="5">
    <source>
        <dbReference type="ARBA" id="ARBA00022714"/>
    </source>
</evidence>
<comment type="caution">
    <text evidence="10">The sequence shown here is derived from an EMBL/GenBank/DDBJ whole genome shotgun (WGS) entry which is preliminary data.</text>
</comment>
<dbReference type="InterPro" id="IPR017941">
    <property type="entry name" value="Rieske_2Fe-2S"/>
</dbReference>
<evidence type="ECO:0000256" key="4">
    <source>
        <dbReference type="ARBA" id="ARBA00022640"/>
    </source>
</evidence>
<proteinExistence type="predicted"/>
<evidence type="ECO:0000313" key="10">
    <source>
        <dbReference type="EMBL" id="CAK0795431.1"/>
    </source>
</evidence>
<keyword evidence="11" id="KW-1185">Reference proteome</keyword>
<evidence type="ECO:0000256" key="8">
    <source>
        <dbReference type="ARBA" id="ARBA00023014"/>
    </source>
</evidence>
<keyword evidence="8" id="KW-0411">Iron-sulfur</keyword>
<dbReference type="CDD" id="cd03467">
    <property type="entry name" value="Rieske"/>
    <property type="match status" value="1"/>
</dbReference>
<dbReference type="InterPro" id="IPR022796">
    <property type="entry name" value="Chloroa_b-bind"/>
</dbReference>
<sequence length="366" mass="39580">MVGAGPEINDGEIWDPLGFSKLFDRNFDFNMVMTYPHVQWLREAELKHGRVCMLAFVGMVTQSFFQIPGEPQEPNYWKALDACYADPVGRLGVVQISVFIALMEGKYFPEDAWVGQMDREPGDLGWDPLKFAKKPGFDLQEKQLTELKNGRLAMMGVASLACEHVLPGSVPLLSGAPALAREAGPAAPVPAFCGATAAGRAKAPRTQAKYTTQTILPALAWIKTGFKESDLAPTELRAVNLGGVDVLVGKTEAGKLFCVGNLCPHLGTPMSEGADVIGDTIVCPLHGSSWKVGDGELIDWCPSPPIIGPLTGLVIEKKKLAIFEARSGFFGGDIEVQVDTNAKKAYEADYWKGILDAQGKNDGTYY</sequence>
<name>A0ABN9PUA5_9DINO</name>
<keyword evidence="3" id="KW-0602">Photosynthesis</keyword>
<protein>
    <recommendedName>
        <fullName evidence="9">Rieske domain-containing protein</fullName>
    </recommendedName>
</protein>
<dbReference type="PROSITE" id="PS51296">
    <property type="entry name" value="RIESKE"/>
    <property type="match status" value="1"/>
</dbReference>
<dbReference type="Pfam" id="PF00355">
    <property type="entry name" value="Rieske"/>
    <property type="match status" value="1"/>
</dbReference>
<feature type="domain" description="Rieske" evidence="9">
    <location>
        <begin position="223"/>
        <end position="324"/>
    </location>
</feature>
<dbReference type="InterPro" id="IPR001344">
    <property type="entry name" value="Chloro_AB-bd_pln"/>
</dbReference>
<keyword evidence="5" id="KW-0001">2Fe-2S</keyword>
<comment type="subcellular location">
    <subcellularLocation>
        <location evidence="1">Plastid</location>
        <location evidence="1">Chloroplast</location>
    </subcellularLocation>
</comment>
<accession>A0ABN9PUA5</accession>
<organism evidence="10 11">
    <name type="scientific">Prorocentrum cordatum</name>
    <dbReference type="NCBI Taxonomy" id="2364126"/>
    <lineage>
        <taxon>Eukaryota</taxon>
        <taxon>Sar</taxon>
        <taxon>Alveolata</taxon>
        <taxon>Dinophyceae</taxon>
        <taxon>Prorocentrales</taxon>
        <taxon>Prorocentraceae</taxon>
        <taxon>Prorocentrum</taxon>
    </lineage>
</organism>
<keyword evidence="7" id="KW-0408">Iron</keyword>
<evidence type="ECO:0000256" key="1">
    <source>
        <dbReference type="ARBA" id="ARBA00004229"/>
    </source>
</evidence>
<dbReference type="Proteomes" id="UP001189429">
    <property type="component" value="Unassembled WGS sequence"/>
</dbReference>
<dbReference type="Gene3D" id="2.102.10.10">
    <property type="entry name" value="Rieske [2Fe-2S] iron-sulphur domain"/>
    <property type="match status" value="1"/>
</dbReference>
<dbReference type="EMBL" id="CAUYUJ010001336">
    <property type="protein sequence ID" value="CAK0795431.1"/>
    <property type="molecule type" value="Genomic_DNA"/>
</dbReference>
<dbReference type="Pfam" id="PF00504">
    <property type="entry name" value="Chloroa_b-bind"/>
    <property type="match status" value="1"/>
</dbReference>
<evidence type="ECO:0000259" key="9">
    <source>
        <dbReference type="PROSITE" id="PS51296"/>
    </source>
</evidence>
<dbReference type="SUPFAM" id="SSF50022">
    <property type="entry name" value="ISP domain"/>
    <property type="match status" value="1"/>
</dbReference>
<gene>
    <name evidence="10" type="ORF">PCOR1329_LOCUS5111</name>
</gene>
<keyword evidence="4" id="KW-0934">Plastid</keyword>
<dbReference type="SUPFAM" id="SSF103511">
    <property type="entry name" value="Chlorophyll a-b binding protein"/>
    <property type="match status" value="1"/>
</dbReference>
<dbReference type="Gene3D" id="1.10.3460.10">
    <property type="entry name" value="Chlorophyll a/b binding protein domain"/>
    <property type="match status" value="1"/>
</dbReference>
<dbReference type="PANTHER" id="PTHR21649">
    <property type="entry name" value="CHLOROPHYLL A/B BINDING PROTEIN"/>
    <property type="match status" value="1"/>
</dbReference>
<evidence type="ECO:0000313" key="11">
    <source>
        <dbReference type="Proteomes" id="UP001189429"/>
    </source>
</evidence>
<evidence type="ECO:0000256" key="7">
    <source>
        <dbReference type="ARBA" id="ARBA00023004"/>
    </source>
</evidence>
<evidence type="ECO:0000256" key="2">
    <source>
        <dbReference type="ARBA" id="ARBA00022528"/>
    </source>
</evidence>
<reference evidence="10" key="1">
    <citation type="submission" date="2023-10" db="EMBL/GenBank/DDBJ databases">
        <authorList>
            <person name="Chen Y."/>
            <person name="Shah S."/>
            <person name="Dougan E. K."/>
            <person name="Thang M."/>
            <person name="Chan C."/>
        </authorList>
    </citation>
    <scope>NUCLEOTIDE SEQUENCE [LARGE SCALE GENOMIC DNA]</scope>
</reference>
<dbReference type="InterPro" id="IPR036922">
    <property type="entry name" value="Rieske_2Fe-2S_sf"/>
</dbReference>
<evidence type="ECO:0000256" key="6">
    <source>
        <dbReference type="ARBA" id="ARBA00022723"/>
    </source>
</evidence>
<keyword evidence="2" id="KW-0150">Chloroplast</keyword>